<dbReference type="Gene3D" id="3.30.420.10">
    <property type="entry name" value="Ribonuclease H-like superfamily/Ribonuclease H"/>
    <property type="match status" value="1"/>
</dbReference>
<evidence type="ECO:0000259" key="3">
    <source>
        <dbReference type="Pfam" id="PF17919"/>
    </source>
</evidence>
<evidence type="ECO:0000256" key="1">
    <source>
        <dbReference type="SAM" id="MobiDB-lite"/>
    </source>
</evidence>
<dbReference type="EMBL" id="BSXT01000052">
    <property type="protein sequence ID" value="GMF16092.1"/>
    <property type="molecule type" value="Genomic_DNA"/>
</dbReference>
<dbReference type="InterPro" id="IPR043128">
    <property type="entry name" value="Rev_trsase/Diguanyl_cyclase"/>
</dbReference>
<evidence type="ECO:0000313" key="4">
    <source>
        <dbReference type="EMBL" id="GMF16092.1"/>
    </source>
</evidence>
<dbReference type="InterPro" id="IPR043502">
    <property type="entry name" value="DNA/RNA_pol_sf"/>
</dbReference>
<dbReference type="InterPro" id="IPR051320">
    <property type="entry name" value="Viral_Replic_Matur_Polypro"/>
</dbReference>
<dbReference type="AlphaFoldDB" id="A0A9W6TNF6"/>
<dbReference type="OrthoDB" id="117285at2759"/>
<reference evidence="4" key="1">
    <citation type="submission" date="2023-04" db="EMBL/GenBank/DDBJ databases">
        <title>Phytophthora fragariaefolia NBRC 109709.</title>
        <authorList>
            <person name="Ichikawa N."/>
            <person name="Sato H."/>
            <person name="Tonouchi N."/>
        </authorList>
    </citation>
    <scope>NUCLEOTIDE SEQUENCE</scope>
    <source>
        <strain evidence="4">NBRC 109709</strain>
    </source>
</reference>
<feature type="domain" description="Reverse transcriptase" evidence="2">
    <location>
        <begin position="666"/>
        <end position="783"/>
    </location>
</feature>
<evidence type="ECO:0000259" key="2">
    <source>
        <dbReference type="Pfam" id="PF00078"/>
    </source>
</evidence>
<feature type="region of interest" description="Disordered" evidence="1">
    <location>
        <begin position="503"/>
        <end position="533"/>
    </location>
</feature>
<dbReference type="Pfam" id="PF00078">
    <property type="entry name" value="RVT_1"/>
    <property type="match status" value="1"/>
</dbReference>
<dbReference type="PANTHER" id="PTHR33064">
    <property type="entry name" value="POL PROTEIN"/>
    <property type="match status" value="1"/>
</dbReference>
<accession>A0A9W6TNF6</accession>
<feature type="domain" description="Reverse transcriptase/retrotransposon-derived protein RNase H-like" evidence="3">
    <location>
        <begin position="860"/>
        <end position="951"/>
    </location>
</feature>
<feature type="compositionally biased region" description="Basic and acidic residues" evidence="1">
    <location>
        <begin position="463"/>
        <end position="474"/>
    </location>
</feature>
<organism evidence="4 5">
    <name type="scientific">Phytophthora fragariaefolia</name>
    <dbReference type="NCBI Taxonomy" id="1490495"/>
    <lineage>
        <taxon>Eukaryota</taxon>
        <taxon>Sar</taxon>
        <taxon>Stramenopiles</taxon>
        <taxon>Oomycota</taxon>
        <taxon>Peronosporomycetes</taxon>
        <taxon>Peronosporales</taxon>
        <taxon>Peronosporaceae</taxon>
        <taxon>Phytophthora</taxon>
    </lineage>
</organism>
<feature type="region of interest" description="Disordered" evidence="1">
    <location>
        <begin position="442"/>
        <end position="483"/>
    </location>
</feature>
<feature type="region of interest" description="Disordered" evidence="1">
    <location>
        <begin position="826"/>
        <end position="846"/>
    </location>
</feature>
<dbReference type="PANTHER" id="PTHR33064:SF37">
    <property type="entry name" value="RIBONUCLEASE H"/>
    <property type="match status" value="1"/>
</dbReference>
<dbReference type="InterPro" id="IPR036397">
    <property type="entry name" value="RNaseH_sf"/>
</dbReference>
<keyword evidence="5" id="KW-1185">Reference proteome</keyword>
<dbReference type="InterPro" id="IPR000477">
    <property type="entry name" value="RT_dom"/>
</dbReference>
<gene>
    <name evidence="4" type="ORF">Pfra01_000068200</name>
</gene>
<protein>
    <submittedName>
        <fullName evidence="4">Unnamed protein product</fullName>
    </submittedName>
</protein>
<proteinExistence type="predicted"/>
<dbReference type="Gene3D" id="3.30.70.270">
    <property type="match status" value="1"/>
</dbReference>
<evidence type="ECO:0000313" key="5">
    <source>
        <dbReference type="Proteomes" id="UP001165121"/>
    </source>
</evidence>
<name>A0A9W6TNF6_9STRA</name>
<dbReference type="SUPFAM" id="SSF56672">
    <property type="entry name" value="DNA/RNA polymerases"/>
    <property type="match status" value="1"/>
</dbReference>
<dbReference type="GO" id="GO:0003676">
    <property type="term" value="F:nucleic acid binding"/>
    <property type="evidence" value="ECO:0007669"/>
    <property type="project" value="InterPro"/>
</dbReference>
<sequence>MVYSSAEGVASFTIWASADDGILEPDPTMVRPAHACQYAAGDGGNDVKLGRSPDWNPVRAERSRYCIYVFVIEKSVDRLSVKQDLRGNTCDLHAKVPVSLLNLHPVEEYGRSVVEVALDLQIGESRSYWEKNMPEEWFKPARGELNQGSKDLRDPRDPTPKVAYYRRPNQPASMDLLPGEYRHRSIHVDITFARKVGCYIDTDQSQGCVGIGDNIYTTEGRTRIKITLAGSLVYYFDIWVGELPGQEVILGMDFMIPAGIRLDLADGSFCLPDEVKIQLSGRRQLYNDKARIMTLGQYSQIEAGDVIELPVRLKMSGHEKLWLTRGDRWEPTVVRGPGKIRYLQLTNISDSKLIMHGGERIGIWLAGDRVPRLPGFVSIGSRRYIEWQSPAFQATVDGGPIESEVAETSPRPTVERPQYHTPRAILRRCGMAPIVQRITELPGSDPKCITKPNDVSSAEVEVDGSKENDSDPGKSAEATPRLPIREPITEDQSNMRCCEGDLDDGPSQPTNGGAKLDTYPTDPIDGGRARGTTTTEIRDPMAKDEVRSEVGTRINPDQPPSNEEFTHYHEGGDLAAQDFKGELAVIPEVPISTIEEVKIEDICVGDTSFNTPEKIDRLWRKIWRPRHLLIGKGNALPPAAREVVCDIDVGGAKPIAQRVPISAFITPIGLFEWNRMPFGLTNAPQIYKRLLDNALYEFTRITRSKAGETPADVFEIGEADDPGRPSVLGRRSYIDDILVTGRSWDQMYDRVEDLLEACDKWNLSISVAKRSWGMWKVDYLGHIVSQNGLEANPMDDYAIYASILYELCEVGFEELRRNSELQRVLTQRDQQLRDQETTTSDPEGYVSTPEDIGERWVRAHRSFEALKAKTATAPVLRHFDPGRPPVVIVYASDCAVSAALVQEHDQVYYLVMCASRPLKPNKLNYNVTQKDVLPLLRILALSYNMLVGRSIQWAALHSPRTLEITKYTKGEDEILGAITASITPRSEVDRALIAIAPRKEPRRQILIPIPTIEIVESLLVVSFDESARVKRGGGAYSAIAWKLPDWNVVTARSGYAEGPTVNEAEYHGLLLDRDLLENVDRGRLVISGDSNLVIRQVRGEVDCKAPKLTLLRQNC</sequence>
<dbReference type="Pfam" id="PF17919">
    <property type="entry name" value="RT_RNaseH_2"/>
    <property type="match status" value="1"/>
</dbReference>
<dbReference type="InterPro" id="IPR041577">
    <property type="entry name" value="RT_RNaseH_2"/>
</dbReference>
<dbReference type="Proteomes" id="UP001165121">
    <property type="component" value="Unassembled WGS sequence"/>
</dbReference>
<comment type="caution">
    <text evidence="4">The sequence shown here is derived from an EMBL/GenBank/DDBJ whole genome shotgun (WGS) entry which is preliminary data.</text>
</comment>